<evidence type="ECO:0000313" key="4">
    <source>
        <dbReference type="EMBL" id="RCK78918.1"/>
    </source>
</evidence>
<comment type="caution">
    <text evidence="4">The sequence shown here is derived from an EMBL/GenBank/DDBJ whole genome shotgun (WGS) entry which is preliminary data.</text>
</comment>
<dbReference type="SUPFAM" id="SSF56300">
    <property type="entry name" value="Metallo-dependent phosphatases"/>
    <property type="match status" value="1"/>
</dbReference>
<reference evidence="4 5" key="1">
    <citation type="submission" date="2018-05" db="EMBL/GenBank/DDBJ databases">
        <title>A metagenomic window into the 2 km-deep terrestrial subsurface aquifer revealed taxonomically and functionally diverse microbial community comprising novel uncultured bacterial lineages.</title>
        <authorList>
            <person name="Kadnikov V.V."/>
            <person name="Mardanov A.V."/>
            <person name="Beletsky A.V."/>
            <person name="Banks D."/>
            <person name="Pimenov N.V."/>
            <person name="Frank Y.A."/>
            <person name="Karnachuk O.V."/>
            <person name="Ravin N.V."/>
        </authorList>
    </citation>
    <scope>NUCLEOTIDE SEQUENCE [LARGE SCALE GENOMIC DNA]</scope>
    <source>
        <strain evidence="4">BY5</strain>
    </source>
</reference>
<feature type="region of interest" description="Disordered" evidence="2">
    <location>
        <begin position="437"/>
        <end position="505"/>
    </location>
</feature>
<dbReference type="AlphaFoldDB" id="A0A367ZLE6"/>
<proteinExistence type="inferred from homology"/>
<dbReference type="InterPro" id="IPR019079">
    <property type="entry name" value="Capsule_synth_CapA"/>
</dbReference>
<name>A0A367ZLE6_9BACT</name>
<dbReference type="InterPro" id="IPR029052">
    <property type="entry name" value="Metallo-depent_PP-like"/>
</dbReference>
<organism evidence="4 5">
    <name type="scientific">Candidatus Ozemobacter sibiricus</name>
    <dbReference type="NCBI Taxonomy" id="2268124"/>
    <lineage>
        <taxon>Bacteria</taxon>
        <taxon>Candidatus Ozemobacteria</taxon>
        <taxon>Candidatus Ozemobacterales</taxon>
        <taxon>Candidatus Ozemobacteraceae</taxon>
        <taxon>Candidatus Ozemobacter</taxon>
    </lineage>
</organism>
<sequence>MLVRLAVMRSCVGLKPSARSMAVLWFAVWLVLFGGGGRPAAGQDALASVGEPQRVDLVAVGDLMVHETQLKTHWVASANAYLFDDDFRFITPYLQLADLAIGNLETVFAGPEKKYSGYPYFNTPDTFAEALARAGFDVLTVANNHALDMGVPGAIRTVEIIRKNGMAVIGGRARPEEDPLLIKEVRGVKVGLLGLSYETGPRGTARTLNGTVMPAAALELLETFRPYKLAEDLPLIEAKVRRLREKGAELIVVVLHWGEEYGKAPTAGQRLMAQHLASAGVDLVFGHHPHVVQKVELLPRPDDGRMLVAWSLGNFISNQRYEFLKRRDTEDGLLMRVVMERDGPGRPWRFAQIGAVPLWVHRHLRAGTWHYHILPLVEALANEAAFGLDTPDSRWRARNSWEQTMAVLGPGSATVPIHPPLPLASFSLLTAVVPPSAAPAAPATPAVPAVPPASSSVSSASPSPSSPSSCSPSPAAPTARPRRSTAPLPAASSAPSSALASPRRP</sequence>
<dbReference type="EMBL" id="QOQW01000017">
    <property type="protein sequence ID" value="RCK78918.1"/>
    <property type="molecule type" value="Genomic_DNA"/>
</dbReference>
<evidence type="ECO:0000313" key="5">
    <source>
        <dbReference type="Proteomes" id="UP000252355"/>
    </source>
</evidence>
<evidence type="ECO:0000259" key="3">
    <source>
        <dbReference type="SMART" id="SM00854"/>
    </source>
</evidence>
<gene>
    <name evidence="4" type="ORF">OZSIB_0469</name>
</gene>
<accession>A0A367ZLE6</accession>
<protein>
    <submittedName>
        <fullName evidence="4">Capsule biosynthesis protein capA</fullName>
    </submittedName>
</protein>
<dbReference type="Gene3D" id="3.60.21.10">
    <property type="match status" value="1"/>
</dbReference>
<evidence type="ECO:0000256" key="1">
    <source>
        <dbReference type="ARBA" id="ARBA00005662"/>
    </source>
</evidence>
<dbReference type="InterPro" id="IPR052169">
    <property type="entry name" value="CW_Biosynth-Accessory"/>
</dbReference>
<dbReference type="Proteomes" id="UP000252355">
    <property type="component" value="Unassembled WGS sequence"/>
</dbReference>
<evidence type="ECO:0000256" key="2">
    <source>
        <dbReference type="SAM" id="MobiDB-lite"/>
    </source>
</evidence>
<dbReference type="CDD" id="cd07381">
    <property type="entry name" value="MPP_CapA"/>
    <property type="match status" value="1"/>
</dbReference>
<comment type="similarity">
    <text evidence="1">Belongs to the CapA family.</text>
</comment>
<dbReference type="Pfam" id="PF09587">
    <property type="entry name" value="PGA_cap"/>
    <property type="match status" value="1"/>
</dbReference>
<dbReference type="PANTHER" id="PTHR33393">
    <property type="entry name" value="POLYGLUTAMINE SYNTHESIS ACCESSORY PROTEIN RV0574C-RELATED"/>
    <property type="match status" value="1"/>
</dbReference>
<dbReference type="SMART" id="SM00854">
    <property type="entry name" value="PGA_cap"/>
    <property type="match status" value="1"/>
</dbReference>
<dbReference type="PANTHER" id="PTHR33393:SF12">
    <property type="entry name" value="CAPSULE BIOSYNTHESIS PROTEIN CAPA"/>
    <property type="match status" value="1"/>
</dbReference>
<feature type="domain" description="Capsule synthesis protein CapA" evidence="3">
    <location>
        <begin position="56"/>
        <end position="319"/>
    </location>
</feature>